<dbReference type="SMART" id="SM00668">
    <property type="entry name" value="CTLH"/>
    <property type="match status" value="1"/>
</dbReference>
<dbReference type="GO" id="GO:0061630">
    <property type="term" value="F:ubiquitin protein ligase activity"/>
    <property type="evidence" value="ECO:0007669"/>
    <property type="project" value="InterPro"/>
</dbReference>
<organism evidence="13 14">
    <name type="scientific">Anopheles epiroticus</name>
    <dbReference type="NCBI Taxonomy" id="199890"/>
    <lineage>
        <taxon>Eukaryota</taxon>
        <taxon>Metazoa</taxon>
        <taxon>Ecdysozoa</taxon>
        <taxon>Arthropoda</taxon>
        <taxon>Hexapoda</taxon>
        <taxon>Insecta</taxon>
        <taxon>Pterygota</taxon>
        <taxon>Neoptera</taxon>
        <taxon>Endopterygota</taxon>
        <taxon>Diptera</taxon>
        <taxon>Nematocera</taxon>
        <taxon>Culicoidea</taxon>
        <taxon>Culicidae</taxon>
        <taxon>Anophelinae</taxon>
        <taxon>Anopheles</taxon>
    </lineage>
</organism>
<dbReference type="GO" id="GO:0043249">
    <property type="term" value="P:erythrocyte maturation"/>
    <property type="evidence" value="ECO:0007669"/>
    <property type="project" value="UniProtKB-KW"/>
</dbReference>
<proteinExistence type="predicted"/>
<dbReference type="Pfam" id="PF10607">
    <property type="entry name" value="CTLH"/>
    <property type="match status" value="1"/>
</dbReference>
<dbReference type="SUPFAM" id="SSF57850">
    <property type="entry name" value="RING/U-box"/>
    <property type="match status" value="1"/>
</dbReference>
<dbReference type="VEuPathDB" id="VectorBase:AEPI001458"/>
<dbReference type="EnsemblMetazoa" id="AEPI001458-RA">
    <property type="protein sequence ID" value="AEPI001458-PA"/>
    <property type="gene ID" value="AEPI001458"/>
</dbReference>
<dbReference type="GO" id="GO:0008270">
    <property type="term" value="F:zinc ion binding"/>
    <property type="evidence" value="ECO:0007669"/>
    <property type="project" value="UniProtKB-KW"/>
</dbReference>
<keyword evidence="5" id="KW-0479">Metal-binding</keyword>
<dbReference type="PANTHER" id="PTHR12170">
    <property type="entry name" value="MACROPHAGE ERYTHROBLAST ATTACHER-RELATED"/>
    <property type="match status" value="1"/>
</dbReference>
<evidence type="ECO:0000256" key="3">
    <source>
        <dbReference type="ARBA" id="ARBA00014384"/>
    </source>
</evidence>
<dbReference type="InterPro" id="IPR013144">
    <property type="entry name" value="CRA_dom"/>
</dbReference>
<evidence type="ECO:0000259" key="11">
    <source>
        <dbReference type="PROSITE" id="PS50897"/>
    </source>
</evidence>
<dbReference type="PROSITE" id="PS50896">
    <property type="entry name" value="LISH"/>
    <property type="match status" value="1"/>
</dbReference>
<accession>A0A182P3H3</accession>
<sequence length="394" mass="45745">MAEIRTMEHPTLKVPYEILNKRFRIAQKTLDRELSQIQNVASELEKGLTEGTDSMEISRLLGGVVERLQVLKRKAEESISEELSAGYVCKRRLEHLKQNVNPPVDATTLELQAAATNQWKKIRLDRMIVEHFLRLGYYDTAERLAERSGIRDLTNLDIFQVTREVERDLVNRCTLKCIAWCNDNKSKLKKINSTIEFQLRVQEFVELIRDDKRLLAVRHAQKYFPAFEHEQLKEIRQCMALLAFPVSTEIEPYKTLFDPQRWHDLVLHFRLENYRLFQLPSQSVLSVAVQAGISALKTPQCYSYTSKNMNCPVCQDNVNEIAENLPFSHCAQSRLICRITGKPLNEHNLPMMLPNGQIFGQQAIEQMRRENDVLVCPKTNDTFRAPKIEKVFVM</sequence>
<evidence type="ECO:0000256" key="8">
    <source>
        <dbReference type="ARBA" id="ARBA00023057"/>
    </source>
</evidence>
<dbReference type="PROSITE" id="PS51867">
    <property type="entry name" value="ZF_RING_GID"/>
    <property type="match status" value="1"/>
</dbReference>
<dbReference type="PROSITE" id="PS50897">
    <property type="entry name" value="CTLH"/>
    <property type="match status" value="1"/>
</dbReference>
<evidence type="ECO:0000256" key="1">
    <source>
        <dbReference type="ARBA" id="ARBA00004109"/>
    </source>
</evidence>
<reference evidence="13" key="2">
    <citation type="submission" date="2020-05" db="UniProtKB">
        <authorList>
            <consortium name="EnsemblMetazoa"/>
        </authorList>
    </citation>
    <scope>IDENTIFICATION</scope>
    <source>
        <strain evidence="13">Epiroticus2</strain>
    </source>
</reference>
<keyword evidence="7" id="KW-0862">Zinc</keyword>
<evidence type="ECO:0000256" key="2">
    <source>
        <dbReference type="ARBA" id="ARBA00004496"/>
    </source>
</evidence>
<dbReference type="InterPro" id="IPR006594">
    <property type="entry name" value="LisH"/>
</dbReference>
<dbReference type="InterPro" id="IPR044063">
    <property type="entry name" value="ZF_RING_GID"/>
</dbReference>
<dbReference type="GO" id="GO:0005737">
    <property type="term" value="C:cytoplasm"/>
    <property type="evidence" value="ECO:0007669"/>
    <property type="project" value="UniProtKB-SubCell"/>
</dbReference>
<keyword evidence="14" id="KW-1185">Reference proteome</keyword>
<evidence type="ECO:0000256" key="5">
    <source>
        <dbReference type="ARBA" id="ARBA00022723"/>
    </source>
</evidence>
<evidence type="ECO:0000259" key="12">
    <source>
        <dbReference type="PROSITE" id="PS51867"/>
    </source>
</evidence>
<dbReference type="CDD" id="cd16659">
    <property type="entry name" value="RING-Ubox_Emp"/>
    <property type="match status" value="1"/>
</dbReference>
<keyword evidence="4" id="KW-0963">Cytoplasm</keyword>
<name>A0A182P3H3_9DIPT</name>
<dbReference type="AlphaFoldDB" id="A0A182P3H3"/>
<evidence type="ECO:0000313" key="14">
    <source>
        <dbReference type="Proteomes" id="UP000075885"/>
    </source>
</evidence>
<protein>
    <recommendedName>
        <fullName evidence="3">E3 ubiquitin-protein transferase MAEA</fullName>
    </recommendedName>
    <alternativeName>
        <fullName evidence="9">Macrophage erythroblast attacher</fullName>
    </alternativeName>
</protein>
<dbReference type="GO" id="GO:0034657">
    <property type="term" value="C:GID complex"/>
    <property type="evidence" value="ECO:0007669"/>
    <property type="project" value="TreeGrafter"/>
</dbReference>
<dbReference type="InterPro" id="IPR024964">
    <property type="entry name" value="CTLH/CRA"/>
</dbReference>
<feature type="zinc finger region" description="RING-Gid-type" evidence="10">
    <location>
        <begin position="311"/>
        <end position="379"/>
    </location>
</feature>
<evidence type="ECO:0000256" key="4">
    <source>
        <dbReference type="ARBA" id="ARBA00022490"/>
    </source>
</evidence>
<dbReference type="Proteomes" id="UP000075885">
    <property type="component" value="Unassembled WGS sequence"/>
</dbReference>
<feature type="domain" description="CTLH" evidence="11">
    <location>
        <begin position="158"/>
        <end position="215"/>
    </location>
</feature>
<evidence type="ECO:0000256" key="6">
    <source>
        <dbReference type="ARBA" id="ARBA00022771"/>
    </source>
</evidence>
<dbReference type="SMART" id="SM00667">
    <property type="entry name" value="LisH"/>
    <property type="match status" value="1"/>
</dbReference>
<dbReference type="SMART" id="SM00757">
    <property type="entry name" value="CRA"/>
    <property type="match status" value="1"/>
</dbReference>
<dbReference type="InterPro" id="IPR045098">
    <property type="entry name" value="Fyv10_fam"/>
</dbReference>
<feature type="domain" description="RING-Gid-type" evidence="12">
    <location>
        <begin position="311"/>
        <end position="379"/>
    </location>
</feature>
<reference evidence="14" key="1">
    <citation type="submission" date="2013-03" db="EMBL/GenBank/DDBJ databases">
        <title>The Genome Sequence of Anopheles epiroticus epiroticus2.</title>
        <authorList>
            <consortium name="The Broad Institute Genomics Platform"/>
            <person name="Neafsey D.E."/>
            <person name="Howell P."/>
            <person name="Walker B."/>
            <person name="Young S.K."/>
            <person name="Zeng Q."/>
            <person name="Gargeya S."/>
            <person name="Fitzgerald M."/>
            <person name="Haas B."/>
            <person name="Abouelleil A."/>
            <person name="Allen A.W."/>
            <person name="Alvarado L."/>
            <person name="Arachchi H.M."/>
            <person name="Berlin A.M."/>
            <person name="Chapman S.B."/>
            <person name="Gainer-Dewar J."/>
            <person name="Goldberg J."/>
            <person name="Griggs A."/>
            <person name="Gujja S."/>
            <person name="Hansen M."/>
            <person name="Howarth C."/>
            <person name="Imamovic A."/>
            <person name="Ireland A."/>
            <person name="Larimer J."/>
            <person name="McCowan C."/>
            <person name="Murphy C."/>
            <person name="Pearson M."/>
            <person name="Poon T.W."/>
            <person name="Priest M."/>
            <person name="Roberts A."/>
            <person name="Saif S."/>
            <person name="Shea T."/>
            <person name="Sisk P."/>
            <person name="Sykes S."/>
            <person name="Wortman J."/>
            <person name="Nusbaum C."/>
            <person name="Birren B."/>
        </authorList>
    </citation>
    <scope>NUCLEOTIDE SEQUENCE [LARGE SCALE GENOMIC DNA]</scope>
    <source>
        <strain evidence="14">Epiroticus2</strain>
    </source>
</reference>
<keyword evidence="8" id="KW-0265">Erythrocyte maturation</keyword>
<dbReference type="InterPro" id="IPR006595">
    <property type="entry name" value="CTLH_C"/>
</dbReference>
<evidence type="ECO:0000313" key="13">
    <source>
        <dbReference type="EnsemblMetazoa" id="AEPI001458-PA"/>
    </source>
</evidence>
<evidence type="ECO:0000256" key="7">
    <source>
        <dbReference type="ARBA" id="ARBA00022833"/>
    </source>
</evidence>
<evidence type="ECO:0000256" key="9">
    <source>
        <dbReference type="ARBA" id="ARBA00029678"/>
    </source>
</evidence>
<dbReference type="PANTHER" id="PTHR12170:SF2">
    <property type="entry name" value="E3 UBIQUITIN-PROTEIN TRANSFERASE MAEA"/>
    <property type="match status" value="1"/>
</dbReference>
<evidence type="ECO:0000256" key="10">
    <source>
        <dbReference type="PROSITE-ProRule" id="PRU01215"/>
    </source>
</evidence>
<comment type="subcellular location">
    <subcellularLocation>
        <location evidence="2">Cytoplasm</location>
    </subcellularLocation>
    <subcellularLocation>
        <location evidence="1">Nucleus matrix</location>
    </subcellularLocation>
</comment>
<dbReference type="STRING" id="199890.A0A182P3H3"/>
<keyword evidence="6 10" id="KW-0863">Zinc-finger</keyword>
<dbReference type="GO" id="GO:0016363">
    <property type="term" value="C:nuclear matrix"/>
    <property type="evidence" value="ECO:0007669"/>
    <property type="project" value="UniProtKB-SubCell"/>
</dbReference>
<dbReference type="GO" id="GO:0043161">
    <property type="term" value="P:proteasome-mediated ubiquitin-dependent protein catabolic process"/>
    <property type="evidence" value="ECO:0007669"/>
    <property type="project" value="InterPro"/>
</dbReference>